<name>W9YFR1_9EURO</name>
<comment type="caution">
    <text evidence="2">The sequence shown here is derived from an EMBL/GenBank/DDBJ whole genome shotgun (WGS) entry which is preliminary data.</text>
</comment>
<keyword evidence="3" id="KW-1185">Reference proteome</keyword>
<feature type="compositionally biased region" description="Low complexity" evidence="1">
    <location>
        <begin position="65"/>
        <end position="84"/>
    </location>
</feature>
<sequence length="117" mass="13196">MAMIRGTMTSPDGNTVYATCDHHKVNVPVRQEHLAWREEMRREFRARGGRGWLDEEVMGVRKQTQTRTQGSTTPTLTPTLRSETGIGESRSGKPIEPEMEQGNGNENENENGRKAKL</sequence>
<organism evidence="2 3">
    <name type="scientific">Capronia epimyces CBS 606.96</name>
    <dbReference type="NCBI Taxonomy" id="1182542"/>
    <lineage>
        <taxon>Eukaryota</taxon>
        <taxon>Fungi</taxon>
        <taxon>Dikarya</taxon>
        <taxon>Ascomycota</taxon>
        <taxon>Pezizomycotina</taxon>
        <taxon>Eurotiomycetes</taxon>
        <taxon>Chaetothyriomycetidae</taxon>
        <taxon>Chaetothyriales</taxon>
        <taxon>Herpotrichiellaceae</taxon>
        <taxon>Capronia</taxon>
    </lineage>
</organism>
<dbReference type="GeneID" id="19164422"/>
<feature type="region of interest" description="Disordered" evidence="1">
    <location>
        <begin position="55"/>
        <end position="117"/>
    </location>
</feature>
<dbReference type="OrthoDB" id="2831072at2759"/>
<dbReference type="HOGENOM" id="CLU_2084569_0_0_1"/>
<dbReference type="EMBL" id="AMGY01000001">
    <property type="protein sequence ID" value="EXJ91732.1"/>
    <property type="molecule type" value="Genomic_DNA"/>
</dbReference>
<accession>W9YFR1</accession>
<gene>
    <name evidence="2" type="ORF">A1O3_00282</name>
</gene>
<dbReference type="RefSeq" id="XP_007728622.1">
    <property type="nucleotide sequence ID" value="XM_007730432.1"/>
</dbReference>
<evidence type="ECO:0000256" key="1">
    <source>
        <dbReference type="SAM" id="MobiDB-lite"/>
    </source>
</evidence>
<dbReference type="Proteomes" id="UP000019478">
    <property type="component" value="Unassembled WGS sequence"/>
</dbReference>
<protein>
    <submittedName>
        <fullName evidence="2">Uncharacterized protein</fullName>
    </submittedName>
</protein>
<evidence type="ECO:0000313" key="2">
    <source>
        <dbReference type="EMBL" id="EXJ91732.1"/>
    </source>
</evidence>
<reference evidence="2 3" key="1">
    <citation type="submission" date="2013-03" db="EMBL/GenBank/DDBJ databases">
        <title>The Genome Sequence of Capronia epimyces CBS 606.96.</title>
        <authorList>
            <consortium name="The Broad Institute Genomics Platform"/>
            <person name="Cuomo C."/>
            <person name="de Hoog S."/>
            <person name="Gorbushina A."/>
            <person name="Walker B."/>
            <person name="Young S.K."/>
            <person name="Zeng Q."/>
            <person name="Gargeya S."/>
            <person name="Fitzgerald M."/>
            <person name="Haas B."/>
            <person name="Abouelleil A."/>
            <person name="Allen A.W."/>
            <person name="Alvarado L."/>
            <person name="Arachchi H.M."/>
            <person name="Berlin A.M."/>
            <person name="Chapman S.B."/>
            <person name="Gainer-Dewar J."/>
            <person name="Goldberg J."/>
            <person name="Griggs A."/>
            <person name="Gujja S."/>
            <person name="Hansen M."/>
            <person name="Howarth C."/>
            <person name="Imamovic A."/>
            <person name="Ireland A."/>
            <person name="Larimer J."/>
            <person name="McCowan C."/>
            <person name="Murphy C."/>
            <person name="Pearson M."/>
            <person name="Poon T.W."/>
            <person name="Priest M."/>
            <person name="Roberts A."/>
            <person name="Saif S."/>
            <person name="Shea T."/>
            <person name="Sisk P."/>
            <person name="Sykes S."/>
            <person name="Wortman J."/>
            <person name="Nusbaum C."/>
            <person name="Birren B."/>
        </authorList>
    </citation>
    <scope>NUCLEOTIDE SEQUENCE [LARGE SCALE GENOMIC DNA]</scope>
    <source>
        <strain evidence="2 3">CBS 606.96</strain>
    </source>
</reference>
<dbReference type="AlphaFoldDB" id="W9YFR1"/>
<evidence type="ECO:0000313" key="3">
    <source>
        <dbReference type="Proteomes" id="UP000019478"/>
    </source>
</evidence>
<proteinExistence type="predicted"/>